<evidence type="ECO:0000256" key="7">
    <source>
        <dbReference type="SAM" id="Phobius"/>
    </source>
</evidence>
<dbReference type="Pfam" id="PF00324">
    <property type="entry name" value="AA_permease"/>
    <property type="match status" value="1"/>
</dbReference>
<keyword evidence="4" id="KW-0029">Amino-acid transport</keyword>
<feature type="transmembrane region" description="Helical" evidence="7">
    <location>
        <begin position="157"/>
        <end position="179"/>
    </location>
</feature>
<proteinExistence type="predicted"/>
<evidence type="ECO:0000259" key="8">
    <source>
        <dbReference type="Pfam" id="PF00324"/>
    </source>
</evidence>
<gene>
    <name evidence="9" type="ORF">FMAN_00100</name>
</gene>
<reference evidence="10" key="1">
    <citation type="journal article" date="2016" name="Genome Biol. Evol.">
        <title>Comparative 'omics' of the Fusarium fujikuroi species complex highlights differences in genetic potential and metabolite synthesis.</title>
        <authorList>
            <person name="Niehaus E.-M."/>
            <person name="Muensterkoetter M."/>
            <person name="Proctor R.H."/>
            <person name="Brown D.W."/>
            <person name="Sharon A."/>
            <person name="Idan Y."/>
            <person name="Oren-Young L."/>
            <person name="Sieber C.M."/>
            <person name="Novak O."/>
            <person name="Pencik A."/>
            <person name="Tarkowska D."/>
            <person name="Hromadova K."/>
            <person name="Freeman S."/>
            <person name="Maymon M."/>
            <person name="Elazar M."/>
            <person name="Youssef S.A."/>
            <person name="El-Shabrawy E.S.M."/>
            <person name="Shalaby A.B.A."/>
            <person name="Houterman P."/>
            <person name="Brock N.L."/>
            <person name="Burkhardt I."/>
            <person name="Tsavkelova E.A."/>
            <person name="Dickschat J.S."/>
            <person name="Galuszka P."/>
            <person name="Gueldener U."/>
            <person name="Tudzynski B."/>
        </authorList>
    </citation>
    <scope>NUCLEOTIDE SEQUENCE [LARGE SCALE GENOMIC DNA]</scope>
    <source>
        <strain evidence="10">MRC7560</strain>
    </source>
</reference>
<feature type="transmembrane region" description="Helical" evidence="7">
    <location>
        <begin position="467"/>
        <end position="493"/>
    </location>
</feature>
<feature type="transmembrane region" description="Helical" evidence="7">
    <location>
        <begin position="127"/>
        <end position="145"/>
    </location>
</feature>
<comment type="subcellular location">
    <subcellularLocation>
        <location evidence="1">Membrane</location>
        <topology evidence="1">Multi-pass membrane protein</topology>
    </subcellularLocation>
</comment>
<evidence type="ECO:0000256" key="1">
    <source>
        <dbReference type="ARBA" id="ARBA00004141"/>
    </source>
</evidence>
<sequence length="582" mass="64344">MAKEPTSWFAGFQRSERRREKTMRHGSIRPIMRNGHYDVHAANAKTATTPLARELKGRHLQMIAFGGSIGEVPIYDPISESKTDIKGTGLFVASGAGLYHAGPAGLLLAYIGVGALLYCTMQSLCELSVLFPVAGSFITFSTRFLDPSWGFALSWVYFLQWLMVLPLEIIAAVLTISYWNEVVPNAVFVTIFLVLIIAINMAGIRFYGETEFVFAIIKIVAIIGFILLGIVINIGGPPDGGFIGGKLWFQPQPFNNGFKGFSSALTTALFSYGGTEMIGLAVAETRDPRKSFPKAIKQVFWRIAIFYLITIMLVGLLVPSDNPSLIGGKSSVDASASAFVIAIESAGTTILPSVMNGVILIAVLSVGSSAVYGSSRALEAMAELSHAPQLFTYIDKRGRPLVSLFIAGCVGLLAYTIDVKVHDTIFQWLLSISAITTLFTWSSICFCHIRLRLAWTRAARPLSRLPFLSSVGIVGSWCALLGYILVIALHTWVSISPIEIPGTEINLSGKLQYFFLRMMALPLVLVLFLLHKLRFRTNFIGVEEIDIDTGRRSYRFYPDKEEEEAEKRRNWPIWRRAYDLFC</sequence>
<dbReference type="GO" id="GO:0016020">
    <property type="term" value="C:membrane"/>
    <property type="evidence" value="ECO:0007669"/>
    <property type="project" value="UniProtKB-SubCell"/>
</dbReference>
<evidence type="ECO:0000256" key="3">
    <source>
        <dbReference type="ARBA" id="ARBA00022692"/>
    </source>
</evidence>
<feature type="transmembrane region" description="Helical" evidence="7">
    <location>
        <begin position="513"/>
        <end position="530"/>
    </location>
</feature>
<keyword evidence="2" id="KW-0813">Transport</keyword>
<accession>A0A1L7U662</accession>
<dbReference type="PANTHER" id="PTHR43341:SF1">
    <property type="entry name" value="GENERAL AMINO-ACID PERMEASE GAP1"/>
    <property type="match status" value="1"/>
</dbReference>
<evidence type="ECO:0000313" key="9">
    <source>
        <dbReference type="EMBL" id="CVL02596.1"/>
    </source>
</evidence>
<dbReference type="GeneID" id="65079373"/>
<keyword evidence="5 7" id="KW-1133">Transmembrane helix</keyword>
<feature type="transmembrane region" description="Helical" evidence="7">
    <location>
        <begin position="299"/>
        <end position="318"/>
    </location>
</feature>
<dbReference type="FunFam" id="1.20.1740.10:FF:000001">
    <property type="entry name" value="Amino acid permease"/>
    <property type="match status" value="1"/>
</dbReference>
<dbReference type="RefSeq" id="XP_041687642.1">
    <property type="nucleotide sequence ID" value="XM_041821908.1"/>
</dbReference>
<feature type="transmembrane region" description="Helical" evidence="7">
    <location>
        <begin position="401"/>
        <end position="419"/>
    </location>
</feature>
<feature type="transmembrane region" description="Helical" evidence="7">
    <location>
        <begin position="338"/>
        <end position="366"/>
    </location>
</feature>
<keyword evidence="3 7" id="KW-0812">Transmembrane</keyword>
<dbReference type="AlphaFoldDB" id="A0A1L7U662"/>
<evidence type="ECO:0000256" key="5">
    <source>
        <dbReference type="ARBA" id="ARBA00022989"/>
    </source>
</evidence>
<feature type="transmembrane region" description="Helical" evidence="7">
    <location>
        <begin position="98"/>
        <end position="120"/>
    </location>
</feature>
<evidence type="ECO:0000256" key="6">
    <source>
        <dbReference type="ARBA" id="ARBA00023136"/>
    </source>
</evidence>
<dbReference type="InterPro" id="IPR004841">
    <property type="entry name" value="AA-permease/SLC12A_dom"/>
</dbReference>
<protein>
    <submittedName>
        <fullName evidence="9">Related to amino acid transport protein GAP1</fullName>
    </submittedName>
</protein>
<name>A0A1L7U662_FUSMA</name>
<dbReference type="EMBL" id="FCQH01000013">
    <property type="protein sequence ID" value="CVL02596.1"/>
    <property type="molecule type" value="Genomic_DNA"/>
</dbReference>
<evidence type="ECO:0000256" key="2">
    <source>
        <dbReference type="ARBA" id="ARBA00022448"/>
    </source>
</evidence>
<organism evidence="9 10">
    <name type="scientific">Fusarium mangiferae</name>
    <name type="common">Mango malformation disease fungus</name>
    <dbReference type="NCBI Taxonomy" id="192010"/>
    <lineage>
        <taxon>Eukaryota</taxon>
        <taxon>Fungi</taxon>
        <taxon>Dikarya</taxon>
        <taxon>Ascomycota</taxon>
        <taxon>Pezizomycotina</taxon>
        <taxon>Sordariomycetes</taxon>
        <taxon>Hypocreomycetidae</taxon>
        <taxon>Hypocreales</taxon>
        <taxon>Nectriaceae</taxon>
        <taxon>Fusarium</taxon>
        <taxon>Fusarium fujikuroi species complex</taxon>
    </lineage>
</organism>
<feature type="transmembrane region" description="Helical" evidence="7">
    <location>
        <begin position="186"/>
        <end position="206"/>
    </location>
</feature>
<dbReference type="GO" id="GO:0015171">
    <property type="term" value="F:amino acid transmembrane transporter activity"/>
    <property type="evidence" value="ECO:0007669"/>
    <property type="project" value="TreeGrafter"/>
</dbReference>
<dbReference type="InterPro" id="IPR050524">
    <property type="entry name" value="APC_YAT"/>
</dbReference>
<dbReference type="VEuPathDB" id="FungiDB:FMAN_00100"/>
<keyword evidence="10" id="KW-1185">Reference proteome</keyword>
<dbReference type="PANTHER" id="PTHR43341">
    <property type="entry name" value="AMINO ACID PERMEASE"/>
    <property type="match status" value="1"/>
</dbReference>
<dbReference type="Gene3D" id="1.20.1740.10">
    <property type="entry name" value="Amino acid/polyamine transporter I"/>
    <property type="match status" value="1"/>
</dbReference>
<keyword evidence="6 7" id="KW-0472">Membrane</keyword>
<feature type="transmembrane region" description="Helical" evidence="7">
    <location>
        <begin position="425"/>
        <end position="446"/>
    </location>
</feature>
<evidence type="ECO:0000313" key="10">
    <source>
        <dbReference type="Proteomes" id="UP000184255"/>
    </source>
</evidence>
<evidence type="ECO:0000256" key="4">
    <source>
        <dbReference type="ARBA" id="ARBA00022970"/>
    </source>
</evidence>
<feature type="transmembrane region" description="Helical" evidence="7">
    <location>
        <begin position="212"/>
        <end position="232"/>
    </location>
</feature>
<dbReference type="Proteomes" id="UP000184255">
    <property type="component" value="Unassembled WGS sequence"/>
</dbReference>
<feature type="domain" description="Amino acid permease/ SLC12A" evidence="8">
    <location>
        <begin position="86"/>
        <end position="538"/>
    </location>
</feature>
<comment type="caution">
    <text evidence="9">The sequence shown here is derived from an EMBL/GenBank/DDBJ whole genome shotgun (WGS) entry which is preliminary data.</text>
</comment>